<dbReference type="PANTHER" id="PTHR12526">
    <property type="entry name" value="GLYCOSYLTRANSFERASE"/>
    <property type="match status" value="1"/>
</dbReference>
<feature type="domain" description="Glycosyl transferase family 1" evidence="1">
    <location>
        <begin position="190"/>
        <end position="348"/>
    </location>
</feature>
<organism evidence="3 4">
    <name type="scientific">Caballeronia glathei</name>
    <dbReference type="NCBI Taxonomy" id="60547"/>
    <lineage>
        <taxon>Bacteria</taxon>
        <taxon>Pseudomonadati</taxon>
        <taxon>Pseudomonadota</taxon>
        <taxon>Betaproteobacteria</taxon>
        <taxon>Burkholderiales</taxon>
        <taxon>Burkholderiaceae</taxon>
        <taxon>Caballeronia</taxon>
    </lineage>
</organism>
<dbReference type="STRING" id="60547.GCA_000751215_03832"/>
<dbReference type="AlphaFoldDB" id="A0A069PJ90"/>
<gene>
    <name evidence="3" type="ORF">BG61_25525</name>
</gene>
<feature type="domain" description="Glycosyltransferase subfamily 4-like N-terminal" evidence="2">
    <location>
        <begin position="12"/>
        <end position="173"/>
    </location>
</feature>
<dbReference type="CDD" id="cd03820">
    <property type="entry name" value="GT4_AmsD-like"/>
    <property type="match status" value="1"/>
</dbReference>
<dbReference type="Pfam" id="PF13439">
    <property type="entry name" value="Glyco_transf_4"/>
    <property type="match status" value="1"/>
</dbReference>
<evidence type="ECO:0000313" key="3">
    <source>
        <dbReference type="EMBL" id="KDR40442.1"/>
    </source>
</evidence>
<evidence type="ECO:0000259" key="2">
    <source>
        <dbReference type="Pfam" id="PF13439"/>
    </source>
</evidence>
<sequence length="386" mass="42181">MKLLLFIHSLHYGGAERVAVNLSSEWVTQGWDVTVVTLTSTESDFYALSDGVKRISLDLAGNNRGLAGAICANARRIVALRRVLDRTQPDVVLGIETRPSIVAILAGLGLPCKVIATEHIHPPMLSEGRFWESLRRWTYPKADKVVALTAKSKLWLQKYCNCSAVTVIPNSISLPIPVMEPILPPEQVVGPERRVLLAAGRMAGQKGFDILIDAFARIESEFPVWDLVIVGDGADRPALEAQVAAAGLKGRVLMPGQVGNMPDWYRRADLYVLSSRFEGFSMTIVEAMASGCAVVSFDCDAGPGDIITDGHDGLLVRDVGNPQELARALSALMADDETRALMASRARDVVERFSVARVFAMWREVFTQTGVRLPRSVDRSSVRVTE</sequence>
<reference evidence="3 4" key="1">
    <citation type="submission" date="2014-03" db="EMBL/GenBank/DDBJ databases">
        <title>Draft Genome Sequences of Four Burkholderia Strains.</title>
        <authorList>
            <person name="Liu X.Y."/>
            <person name="Li C.X."/>
            <person name="Xu J.H."/>
        </authorList>
    </citation>
    <scope>NUCLEOTIDE SEQUENCE [LARGE SCALE GENOMIC DNA]</scope>
    <source>
        <strain evidence="3 4">DSM 50014</strain>
    </source>
</reference>
<comment type="caution">
    <text evidence="3">The sequence shown here is derived from an EMBL/GenBank/DDBJ whole genome shotgun (WGS) entry which is preliminary data.</text>
</comment>
<dbReference type="InterPro" id="IPR001296">
    <property type="entry name" value="Glyco_trans_1"/>
</dbReference>
<dbReference type="Gene3D" id="3.40.50.2000">
    <property type="entry name" value="Glycogen Phosphorylase B"/>
    <property type="match status" value="2"/>
</dbReference>
<proteinExistence type="predicted"/>
<keyword evidence="4" id="KW-1185">Reference proteome</keyword>
<dbReference type="EMBL" id="JFHC01000040">
    <property type="protein sequence ID" value="KDR40442.1"/>
    <property type="molecule type" value="Genomic_DNA"/>
</dbReference>
<dbReference type="GO" id="GO:0016757">
    <property type="term" value="F:glycosyltransferase activity"/>
    <property type="evidence" value="ECO:0007669"/>
    <property type="project" value="InterPro"/>
</dbReference>
<name>A0A069PJ90_9BURK</name>
<protein>
    <submittedName>
        <fullName evidence="3">Glycosyl transferase</fullName>
    </submittedName>
</protein>
<dbReference type="SUPFAM" id="SSF53756">
    <property type="entry name" value="UDP-Glycosyltransferase/glycogen phosphorylase"/>
    <property type="match status" value="1"/>
</dbReference>
<dbReference type="Proteomes" id="UP000027466">
    <property type="component" value="Unassembled WGS sequence"/>
</dbReference>
<dbReference type="InterPro" id="IPR028098">
    <property type="entry name" value="Glyco_trans_4-like_N"/>
</dbReference>
<evidence type="ECO:0000313" key="4">
    <source>
        <dbReference type="Proteomes" id="UP000027466"/>
    </source>
</evidence>
<evidence type="ECO:0000259" key="1">
    <source>
        <dbReference type="Pfam" id="PF00534"/>
    </source>
</evidence>
<accession>A0A069PJ90</accession>
<dbReference type="Pfam" id="PF00534">
    <property type="entry name" value="Glycos_transf_1"/>
    <property type="match status" value="1"/>
</dbReference>
<dbReference type="RefSeq" id="WP_035934375.1">
    <property type="nucleotide sequence ID" value="NZ_CADFFX010000010.1"/>
</dbReference>
<keyword evidence="3" id="KW-0808">Transferase</keyword>